<dbReference type="PANTHER" id="PTHR11845:SF13">
    <property type="entry name" value="5'-DEOXYNUCLEOTIDASE HDDC2"/>
    <property type="match status" value="1"/>
</dbReference>
<name>A0A9X2JL38_9LACO</name>
<keyword evidence="2" id="KW-0378">Hydrolase</keyword>
<dbReference type="EMBL" id="JAIULA010000006">
    <property type="protein sequence ID" value="MCP0886618.1"/>
    <property type="molecule type" value="Genomic_DNA"/>
</dbReference>
<comment type="caution">
    <text evidence="4">The sequence shown here is derived from an EMBL/GenBank/DDBJ whole genome shotgun (WGS) entry which is preliminary data.</text>
</comment>
<dbReference type="Pfam" id="PF13023">
    <property type="entry name" value="HD_3"/>
    <property type="match status" value="1"/>
</dbReference>
<protein>
    <submittedName>
        <fullName evidence="4">HD domain-containing protein</fullName>
    </submittedName>
</protein>
<keyword evidence="5" id="KW-1185">Reference proteome</keyword>
<accession>A0A9X2JL38</accession>
<dbReference type="GO" id="GO:0002953">
    <property type="term" value="F:5'-deoxynucleotidase activity"/>
    <property type="evidence" value="ECO:0007669"/>
    <property type="project" value="InterPro"/>
</dbReference>
<proteinExistence type="predicted"/>
<gene>
    <name evidence="4" type="ORF">LB941_04615</name>
</gene>
<dbReference type="PANTHER" id="PTHR11845">
    <property type="entry name" value="5'-DEOXYNUCLEOTIDASE HDDC2"/>
    <property type="match status" value="1"/>
</dbReference>
<evidence type="ECO:0000256" key="1">
    <source>
        <dbReference type="ARBA" id="ARBA00022723"/>
    </source>
</evidence>
<evidence type="ECO:0000313" key="4">
    <source>
        <dbReference type="EMBL" id="MCP0886618.1"/>
    </source>
</evidence>
<dbReference type="GO" id="GO:0046872">
    <property type="term" value="F:metal ion binding"/>
    <property type="evidence" value="ECO:0007669"/>
    <property type="project" value="UniProtKB-KW"/>
</dbReference>
<organism evidence="4 5">
    <name type="scientific">Ligilactobacillus ubinensis</name>
    <dbReference type="NCBI Taxonomy" id="2876789"/>
    <lineage>
        <taxon>Bacteria</taxon>
        <taxon>Bacillati</taxon>
        <taxon>Bacillota</taxon>
        <taxon>Bacilli</taxon>
        <taxon>Lactobacillales</taxon>
        <taxon>Lactobacillaceae</taxon>
        <taxon>Ligilactobacillus</taxon>
    </lineage>
</organism>
<dbReference type="AlphaFoldDB" id="A0A9X2JL38"/>
<feature type="domain" description="HD" evidence="3">
    <location>
        <begin position="14"/>
        <end position="175"/>
    </location>
</feature>
<reference evidence="4 5" key="1">
    <citation type="journal article" date="2023" name="Int. J. Syst. Evol. Microbiol.">
        <title>Ligilactobacillus ubinensis sp. nov., a novel species isolated from the wild ferment of a durian fruit (Durio zibethinus).</title>
        <authorList>
            <person name="Heng Y.C."/>
            <person name="Menon N."/>
            <person name="Chen B."/>
            <person name="Loo B.Z.L."/>
            <person name="Wong G.W.J."/>
            <person name="Lim A.C.H."/>
            <person name="Silvaraju S."/>
            <person name="Kittelmann S."/>
        </authorList>
    </citation>
    <scope>NUCLEOTIDE SEQUENCE [LARGE SCALE GENOMIC DNA]</scope>
    <source>
        <strain evidence="4 5">WILCCON 0076</strain>
    </source>
</reference>
<evidence type="ECO:0000256" key="2">
    <source>
        <dbReference type="ARBA" id="ARBA00022801"/>
    </source>
</evidence>
<keyword evidence="1" id="KW-0479">Metal-binding</keyword>
<sequence>MNRLKKQVSFIAEIEKSKAVTRHNRTLDGRFENDAEHQWQGAIMASVFKEYYPDKLDMEKVIEMLLIHDLGEVYAGDTWAYDEKGKKSSHEKELLSFNRSTELLPIDQSEELRKLWQEFEKGGSPEARYARIIDALVPLINHLVVSDKNYNPENMTSEMVLKKKSFIKNESKELWELVEDIVQKSVEKGLYL</sequence>
<dbReference type="SUPFAM" id="SSF109604">
    <property type="entry name" value="HD-domain/PDEase-like"/>
    <property type="match status" value="1"/>
</dbReference>
<dbReference type="InterPro" id="IPR006674">
    <property type="entry name" value="HD_domain"/>
</dbReference>
<dbReference type="Proteomes" id="UP001139006">
    <property type="component" value="Unassembled WGS sequence"/>
</dbReference>
<dbReference type="Gene3D" id="1.10.3210.10">
    <property type="entry name" value="Hypothetical protein af1432"/>
    <property type="match status" value="1"/>
</dbReference>
<evidence type="ECO:0000259" key="3">
    <source>
        <dbReference type="Pfam" id="PF13023"/>
    </source>
</evidence>
<dbReference type="RefSeq" id="WP_253359873.1">
    <property type="nucleotide sequence ID" value="NZ_JAIULA010000006.1"/>
</dbReference>
<dbReference type="InterPro" id="IPR039356">
    <property type="entry name" value="YfbR/HDDC2"/>
</dbReference>
<dbReference type="GO" id="GO:0005737">
    <property type="term" value="C:cytoplasm"/>
    <property type="evidence" value="ECO:0007669"/>
    <property type="project" value="TreeGrafter"/>
</dbReference>
<evidence type="ECO:0000313" key="5">
    <source>
        <dbReference type="Proteomes" id="UP001139006"/>
    </source>
</evidence>